<dbReference type="AlphaFoldDB" id="A0A6L6VLZ3"/>
<dbReference type="EMBL" id="WPHR01000037">
    <property type="protein sequence ID" value="MUZ75775.1"/>
    <property type="molecule type" value="Genomic_DNA"/>
</dbReference>
<sequence length="49" mass="5397">MAGLLQPGLQIGGGVEDRGVDRVRRFRLSWLQQLGGNRAAEIPLPRQLT</sequence>
<dbReference type="Proteomes" id="UP000477951">
    <property type="component" value="Unassembled WGS sequence"/>
</dbReference>
<accession>A0A6L6VLZ3</accession>
<organism evidence="1 2">
    <name type="scientific">Agrobacterium vitis</name>
    <name type="common">Rhizobium vitis</name>
    <dbReference type="NCBI Taxonomy" id="373"/>
    <lineage>
        <taxon>Bacteria</taxon>
        <taxon>Pseudomonadati</taxon>
        <taxon>Pseudomonadota</taxon>
        <taxon>Alphaproteobacteria</taxon>
        <taxon>Hyphomicrobiales</taxon>
        <taxon>Rhizobiaceae</taxon>
        <taxon>Rhizobium/Agrobacterium group</taxon>
        <taxon>Agrobacterium</taxon>
    </lineage>
</organism>
<proteinExistence type="predicted"/>
<evidence type="ECO:0000313" key="2">
    <source>
        <dbReference type="Proteomes" id="UP000477951"/>
    </source>
</evidence>
<evidence type="ECO:0000313" key="1">
    <source>
        <dbReference type="EMBL" id="MUZ75775.1"/>
    </source>
</evidence>
<gene>
    <name evidence="1" type="ORF">GOZ90_24215</name>
</gene>
<comment type="caution">
    <text evidence="1">The sequence shown here is derived from an EMBL/GenBank/DDBJ whole genome shotgun (WGS) entry which is preliminary data.</text>
</comment>
<reference evidence="1 2" key="1">
    <citation type="submission" date="2019-12" db="EMBL/GenBank/DDBJ databases">
        <title>Whole-genome sequencing of Allorhizobium vitis.</title>
        <authorList>
            <person name="Gan H.M."/>
            <person name="Szegedi E."/>
            <person name="Burr T."/>
            <person name="Savka M.A."/>
        </authorList>
    </citation>
    <scope>NUCLEOTIDE SEQUENCE [LARGE SCALE GENOMIC DNA]</scope>
    <source>
        <strain evidence="1 2">CG516</strain>
    </source>
</reference>
<protein>
    <submittedName>
        <fullName evidence="1">Uncharacterized protein</fullName>
    </submittedName>
</protein>
<name>A0A6L6VLZ3_AGRVI</name>